<dbReference type="Proteomes" id="UP000789405">
    <property type="component" value="Unassembled WGS sequence"/>
</dbReference>
<feature type="region of interest" description="Disordered" evidence="1">
    <location>
        <begin position="54"/>
        <end position="91"/>
    </location>
</feature>
<dbReference type="EMBL" id="CAJVPY010012737">
    <property type="protein sequence ID" value="CAG8736077.1"/>
    <property type="molecule type" value="Genomic_DNA"/>
</dbReference>
<dbReference type="AlphaFoldDB" id="A0A9N9NJM3"/>
<organism evidence="2 3">
    <name type="scientific">Dentiscutata erythropus</name>
    <dbReference type="NCBI Taxonomy" id="1348616"/>
    <lineage>
        <taxon>Eukaryota</taxon>
        <taxon>Fungi</taxon>
        <taxon>Fungi incertae sedis</taxon>
        <taxon>Mucoromycota</taxon>
        <taxon>Glomeromycotina</taxon>
        <taxon>Glomeromycetes</taxon>
        <taxon>Diversisporales</taxon>
        <taxon>Gigasporaceae</taxon>
        <taxon>Dentiscutata</taxon>
    </lineage>
</organism>
<accession>A0A9N9NJM3</accession>
<proteinExistence type="predicted"/>
<sequence>MAKRSSQYGQVSEIITRYSLHKPWSKILLVSTNFFRAGSFILQNIIFGLITTSSSSDTSGLEGSDNSGGIRSPQLGKRFLNNHPNAPVILP</sequence>
<keyword evidence="3" id="KW-1185">Reference proteome</keyword>
<protein>
    <submittedName>
        <fullName evidence="2">25883_t:CDS:1</fullName>
    </submittedName>
</protein>
<name>A0A9N9NJM3_9GLOM</name>
<feature type="non-terminal residue" evidence="2">
    <location>
        <position position="91"/>
    </location>
</feature>
<evidence type="ECO:0000313" key="2">
    <source>
        <dbReference type="EMBL" id="CAG8736077.1"/>
    </source>
</evidence>
<evidence type="ECO:0000256" key="1">
    <source>
        <dbReference type="SAM" id="MobiDB-lite"/>
    </source>
</evidence>
<reference evidence="2" key="1">
    <citation type="submission" date="2021-06" db="EMBL/GenBank/DDBJ databases">
        <authorList>
            <person name="Kallberg Y."/>
            <person name="Tangrot J."/>
            <person name="Rosling A."/>
        </authorList>
    </citation>
    <scope>NUCLEOTIDE SEQUENCE</scope>
    <source>
        <strain evidence="2">MA453B</strain>
    </source>
</reference>
<evidence type="ECO:0000313" key="3">
    <source>
        <dbReference type="Proteomes" id="UP000789405"/>
    </source>
</evidence>
<comment type="caution">
    <text evidence="2">The sequence shown here is derived from an EMBL/GenBank/DDBJ whole genome shotgun (WGS) entry which is preliminary data.</text>
</comment>
<gene>
    <name evidence="2" type="ORF">DERYTH_LOCUS15571</name>
</gene>